<organism evidence="1 2">
    <name type="scientific">Pseudoalteromonas rubra</name>
    <dbReference type="NCBI Taxonomy" id="43658"/>
    <lineage>
        <taxon>Bacteria</taxon>
        <taxon>Pseudomonadati</taxon>
        <taxon>Pseudomonadota</taxon>
        <taxon>Gammaproteobacteria</taxon>
        <taxon>Alteromonadales</taxon>
        <taxon>Pseudoalteromonadaceae</taxon>
        <taxon>Pseudoalteromonas</taxon>
    </lineage>
</organism>
<comment type="caution">
    <text evidence="1">The sequence shown here is derived from an EMBL/GenBank/DDBJ whole genome shotgun (WGS) entry which is preliminary data.</text>
</comment>
<dbReference type="EMBL" id="JXYA01000002">
    <property type="protein sequence ID" value="KJZ13139.1"/>
    <property type="molecule type" value="Genomic_DNA"/>
</dbReference>
<dbReference type="Proteomes" id="UP000033452">
    <property type="component" value="Unassembled WGS sequence"/>
</dbReference>
<dbReference type="AlphaFoldDB" id="A0A0F4R0L9"/>
<accession>A0A0F4R0L9</accession>
<evidence type="ECO:0000313" key="2">
    <source>
        <dbReference type="Proteomes" id="UP000033452"/>
    </source>
</evidence>
<sequence length="72" mass="8034">MALILHHLLTIVAVKLTAQLISGLIRPIYVLSSMIFAMKLSGTLSLATLEVNKGWPELSKLVLYERNNKDLE</sequence>
<dbReference type="PATRIC" id="fig|43658.5.peg.425"/>
<protein>
    <submittedName>
        <fullName evidence="1">Uncharacterized protein</fullName>
    </submittedName>
</protein>
<reference evidence="1 2" key="1">
    <citation type="journal article" date="2015" name="BMC Genomics">
        <title>Genome mining reveals unlocked bioactive potential of marine Gram-negative bacteria.</title>
        <authorList>
            <person name="Machado H."/>
            <person name="Sonnenschein E.C."/>
            <person name="Melchiorsen J."/>
            <person name="Gram L."/>
        </authorList>
    </citation>
    <scope>NUCLEOTIDE SEQUENCE [LARGE SCALE GENOMIC DNA]</scope>
    <source>
        <strain evidence="1 2">S2471</strain>
    </source>
</reference>
<keyword evidence="2" id="KW-1185">Reference proteome</keyword>
<evidence type="ECO:0000313" key="1">
    <source>
        <dbReference type="EMBL" id="KJZ13139.1"/>
    </source>
</evidence>
<name>A0A0F4R0L9_9GAMM</name>
<gene>
    <name evidence="1" type="ORF">TW77_02065</name>
</gene>
<proteinExistence type="predicted"/>